<dbReference type="AlphaFoldDB" id="A0A3P7P553"/>
<keyword evidence="3" id="KW-1185">Reference proteome</keyword>
<evidence type="ECO:0000313" key="2">
    <source>
        <dbReference type="EMBL" id="VDN45443.1"/>
    </source>
</evidence>
<keyword evidence="1" id="KW-0472">Membrane</keyword>
<proteinExistence type="predicted"/>
<gene>
    <name evidence="2" type="ORF">DILT_LOCUS19606</name>
</gene>
<sequence length="47" mass="5110">MIATTLVIFVSLLTLLICFGCYLCLRIRSARAGLLLQEEAVAPQSPT</sequence>
<dbReference type="Proteomes" id="UP000281553">
    <property type="component" value="Unassembled WGS sequence"/>
</dbReference>
<keyword evidence="1" id="KW-0812">Transmembrane</keyword>
<feature type="transmembrane region" description="Helical" evidence="1">
    <location>
        <begin position="6"/>
        <end position="25"/>
    </location>
</feature>
<dbReference type="EMBL" id="UYRU01116640">
    <property type="protein sequence ID" value="VDN45443.1"/>
    <property type="molecule type" value="Genomic_DNA"/>
</dbReference>
<feature type="non-terminal residue" evidence="2">
    <location>
        <position position="47"/>
    </location>
</feature>
<protein>
    <submittedName>
        <fullName evidence="2">Uncharacterized protein</fullName>
    </submittedName>
</protein>
<name>A0A3P7P553_DIBLA</name>
<reference evidence="2 3" key="1">
    <citation type="submission" date="2018-11" db="EMBL/GenBank/DDBJ databases">
        <authorList>
            <consortium name="Pathogen Informatics"/>
        </authorList>
    </citation>
    <scope>NUCLEOTIDE SEQUENCE [LARGE SCALE GENOMIC DNA]</scope>
</reference>
<evidence type="ECO:0000313" key="3">
    <source>
        <dbReference type="Proteomes" id="UP000281553"/>
    </source>
</evidence>
<evidence type="ECO:0000256" key="1">
    <source>
        <dbReference type="SAM" id="Phobius"/>
    </source>
</evidence>
<accession>A0A3P7P553</accession>
<keyword evidence="1" id="KW-1133">Transmembrane helix</keyword>
<organism evidence="2 3">
    <name type="scientific">Dibothriocephalus latus</name>
    <name type="common">Fish tapeworm</name>
    <name type="synonym">Diphyllobothrium latum</name>
    <dbReference type="NCBI Taxonomy" id="60516"/>
    <lineage>
        <taxon>Eukaryota</taxon>
        <taxon>Metazoa</taxon>
        <taxon>Spiralia</taxon>
        <taxon>Lophotrochozoa</taxon>
        <taxon>Platyhelminthes</taxon>
        <taxon>Cestoda</taxon>
        <taxon>Eucestoda</taxon>
        <taxon>Diphyllobothriidea</taxon>
        <taxon>Diphyllobothriidae</taxon>
        <taxon>Dibothriocephalus</taxon>
    </lineage>
</organism>